<sequence length="167" mass="17908">MSALGIGLSLGIAAPAQAEPVMQGIYTYTQEGMSPQTFTVYPSCVPVVGDLREPLELAVACRLHVATTKDLKGGDARLTGGLWTYSTAALEGMQCPDGSWEQTTETYKFDDVSMTGTRTVAHNQACGGTIEPGILTFPFKLTYKEPLPVPVDVYPLDCEPGGLRWCT</sequence>
<comment type="caution">
    <text evidence="2">The sequence shown here is derived from an EMBL/GenBank/DDBJ whole genome shotgun (WGS) entry which is preliminary data.</text>
</comment>
<feature type="chain" id="PRO_5044882901" description="Secreted protein" evidence="1">
    <location>
        <begin position="19"/>
        <end position="167"/>
    </location>
</feature>
<evidence type="ECO:0000256" key="1">
    <source>
        <dbReference type="SAM" id="SignalP"/>
    </source>
</evidence>
<evidence type="ECO:0000313" key="2">
    <source>
        <dbReference type="EMBL" id="OMC47655.1"/>
    </source>
</evidence>
<dbReference type="EMBL" id="MBER01000047">
    <property type="protein sequence ID" value="OMC47655.1"/>
    <property type="molecule type" value="Genomic_DNA"/>
</dbReference>
<evidence type="ECO:0000313" key="3">
    <source>
        <dbReference type="Proteomes" id="UP000187001"/>
    </source>
</evidence>
<protein>
    <recommendedName>
        <fullName evidence="4">Secreted protein</fullName>
    </recommendedName>
</protein>
<dbReference type="AlphaFoldDB" id="A0ABD6QQ25"/>
<feature type="signal peptide" evidence="1">
    <location>
        <begin position="1"/>
        <end position="18"/>
    </location>
</feature>
<organism evidence="2 3">
    <name type="scientific">Mycolicibacterium fortuitum</name>
    <name type="common">Mycobacterium fortuitum</name>
    <dbReference type="NCBI Taxonomy" id="1766"/>
    <lineage>
        <taxon>Bacteria</taxon>
        <taxon>Bacillati</taxon>
        <taxon>Actinomycetota</taxon>
        <taxon>Actinomycetes</taxon>
        <taxon>Mycobacteriales</taxon>
        <taxon>Mycobacteriaceae</taxon>
        <taxon>Mycolicibacterium</taxon>
    </lineage>
</organism>
<name>A0ABD6QQ25_MYCFO</name>
<reference evidence="2 3" key="1">
    <citation type="submission" date="2016-07" db="EMBL/GenBank/DDBJ databases">
        <authorList>
            <person name="Sutton G."/>
            <person name="Brinkac L."/>
            <person name="Sanka R."/>
            <person name="Adams M."/>
            <person name="Lau E."/>
            <person name="Kumar A."/>
            <person name="Macaden R."/>
        </authorList>
    </citation>
    <scope>NUCLEOTIDE SEQUENCE [LARGE SCALE GENOMIC DNA]</scope>
    <source>
        <strain evidence="2 3">GA-0871</strain>
    </source>
</reference>
<proteinExistence type="predicted"/>
<accession>A0ABD6QQ25</accession>
<gene>
    <name evidence="2" type="ORF">A5742_23130</name>
</gene>
<keyword evidence="1" id="KW-0732">Signal</keyword>
<dbReference type="Proteomes" id="UP000187001">
    <property type="component" value="Unassembled WGS sequence"/>
</dbReference>
<evidence type="ECO:0008006" key="4">
    <source>
        <dbReference type="Google" id="ProtNLM"/>
    </source>
</evidence>